<dbReference type="OrthoDB" id="1433998at2759"/>
<evidence type="ECO:0000313" key="2">
    <source>
        <dbReference type="EMBL" id="KAE9607701.1"/>
    </source>
</evidence>
<dbReference type="PANTHER" id="PTHR47165">
    <property type="entry name" value="OS03G0429900 PROTEIN"/>
    <property type="match status" value="1"/>
</dbReference>
<accession>A0A6A4Q1K1</accession>
<dbReference type="Gene3D" id="2.40.50.140">
    <property type="entry name" value="Nucleic acid-binding proteins"/>
    <property type="match status" value="1"/>
</dbReference>
<comment type="caution">
    <text evidence="2">The sequence shown here is derived from an EMBL/GenBank/DDBJ whole genome shotgun (WGS) entry which is preliminary data.</text>
</comment>
<protein>
    <submittedName>
        <fullName evidence="2">Putative nucleic acid-binding protein</fullName>
    </submittedName>
</protein>
<dbReference type="InterPro" id="IPR003871">
    <property type="entry name" value="RFA1B/D_OB_1st"/>
</dbReference>
<feature type="domain" description="Replication protein A 70 kDa DNA-binding subunit B/D first OB fold" evidence="1">
    <location>
        <begin position="7"/>
        <end position="106"/>
    </location>
</feature>
<gene>
    <name evidence="2" type="ORF">Lalb_Chr09g0332941</name>
</gene>
<sequence length="139" mass="16314">MSISNTFDMIKDINDSKQLWKIAVRITNRWYVSMPPRSGHLDMILMDSKGDKIQGSVLNAEFNVWRHYLVEDKTFMIQNFYVIPNNLEFKSCHYLYRIQFHGNTTVGRIEYPAIPPTQYDFKKFAEILSGNFQTPLLIG</sequence>
<dbReference type="AlphaFoldDB" id="A0A6A4Q1K1"/>
<name>A0A6A4Q1K1_LUPAL</name>
<dbReference type="CDD" id="cd04480">
    <property type="entry name" value="RPA1_DBD_A_like"/>
    <property type="match status" value="1"/>
</dbReference>
<organism evidence="2 3">
    <name type="scientific">Lupinus albus</name>
    <name type="common">White lupine</name>
    <name type="synonym">Lupinus termis</name>
    <dbReference type="NCBI Taxonomy" id="3870"/>
    <lineage>
        <taxon>Eukaryota</taxon>
        <taxon>Viridiplantae</taxon>
        <taxon>Streptophyta</taxon>
        <taxon>Embryophyta</taxon>
        <taxon>Tracheophyta</taxon>
        <taxon>Spermatophyta</taxon>
        <taxon>Magnoliopsida</taxon>
        <taxon>eudicotyledons</taxon>
        <taxon>Gunneridae</taxon>
        <taxon>Pentapetalae</taxon>
        <taxon>rosids</taxon>
        <taxon>fabids</taxon>
        <taxon>Fabales</taxon>
        <taxon>Fabaceae</taxon>
        <taxon>Papilionoideae</taxon>
        <taxon>50 kb inversion clade</taxon>
        <taxon>genistoids sensu lato</taxon>
        <taxon>core genistoids</taxon>
        <taxon>Genisteae</taxon>
        <taxon>Lupinus</taxon>
    </lineage>
</organism>
<dbReference type="PANTHER" id="PTHR47165:SF4">
    <property type="entry name" value="OS03G0429900 PROTEIN"/>
    <property type="match status" value="1"/>
</dbReference>
<evidence type="ECO:0000259" key="1">
    <source>
        <dbReference type="Pfam" id="PF02721"/>
    </source>
</evidence>
<dbReference type="Proteomes" id="UP000447434">
    <property type="component" value="Chromosome 9"/>
</dbReference>
<dbReference type="SUPFAM" id="SSF50249">
    <property type="entry name" value="Nucleic acid-binding proteins"/>
    <property type="match status" value="1"/>
</dbReference>
<evidence type="ECO:0000313" key="3">
    <source>
        <dbReference type="Proteomes" id="UP000447434"/>
    </source>
</evidence>
<keyword evidence="3" id="KW-1185">Reference proteome</keyword>
<dbReference type="Pfam" id="PF02721">
    <property type="entry name" value="DUF223"/>
    <property type="match status" value="1"/>
</dbReference>
<proteinExistence type="predicted"/>
<dbReference type="EMBL" id="WOCE01000009">
    <property type="protein sequence ID" value="KAE9607701.1"/>
    <property type="molecule type" value="Genomic_DNA"/>
</dbReference>
<reference evidence="3" key="1">
    <citation type="journal article" date="2020" name="Nat. Commun.">
        <title>Genome sequence of the cluster root forming white lupin.</title>
        <authorList>
            <person name="Hufnagel B."/>
            <person name="Marques A."/>
            <person name="Soriano A."/>
            <person name="Marques L."/>
            <person name="Divol F."/>
            <person name="Doumas P."/>
            <person name="Sallet E."/>
            <person name="Mancinotti D."/>
            <person name="Carrere S."/>
            <person name="Marande W."/>
            <person name="Arribat S."/>
            <person name="Keller J."/>
            <person name="Huneau C."/>
            <person name="Blein T."/>
            <person name="Aime D."/>
            <person name="Laguerre M."/>
            <person name="Taylor J."/>
            <person name="Schubert V."/>
            <person name="Nelson M."/>
            <person name="Geu-Flores F."/>
            <person name="Crespi M."/>
            <person name="Gallardo-Guerrero K."/>
            <person name="Delaux P.-M."/>
            <person name="Salse J."/>
            <person name="Berges H."/>
            <person name="Guyot R."/>
            <person name="Gouzy J."/>
            <person name="Peret B."/>
        </authorList>
    </citation>
    <scope>NUCLEOTIDE SEQUENCE [LARGE SCALE GENOMIC DNA]</scope>
    <source>
        <strain evidence="3">cv. Amiga</strain>
    </source>
</reference>
<dbReference type="InterPro" id="IPR012340">
    <property type="entry name" value="NA-bd_OB-fold"/>
</dbReference>